<gene>
    <name evidence="5" type="ORF">HY730_06890</name>
</gene>
<comment type="similarity">
    <text evidence="1">Belongs to the ATP-dependent AMP-binding enzyme family.</text>
</comment>
<dbReference type="Pfam" id="PF13193">
    <property type="entry name" value="AMP-binding_C"/>
    <property type="match status" value="1"/>
</dbReference>
<dbReference type="InterPro" id="IPR020845">
    <property type="entry name" value="AMP-binding_CS"/>
</dbReference>
<evidence type="ECO:0000313" key="6">
    <source>
        <dbReference type="Proteomes" id="UP000772181"/>
    </source>
</evidence>
<feature type="domain" description="AMP-dependent synthetase/ligase" evidence="3">
    <location>
        <begin position="17"/>
        <end position="386"/>
    </location>
</feature>
<accession>A0A933GNP3</accession>
<dbReference type="InterPro" id="IPR000873">
    <property type="entry name" value="AMP-dep_synth/lig_dom"/>
</dbReference>
<dbReference type="SUPFAM" id="SSF56801">
    <property type="entry name" value="Acetyl-CoA synthetase-like"/>
    <property type="match status" value="1"/>
</dbReference>
<evidence type="ECO:0000259" key="3">
    <source>
        <dbReference type="Pfam" id="PF00501"/>
    </source>
</evidence>
<proteinExistence type="inferred from homology"/>
<dbReference type="AlphaFoldDB" id="A0A933GNP3"/>
<reference evidence="5" key="1">
    <citation type="submission" date="2020-07" db="EMBL/GenBank/DDBJ databases">
        <title>Huge and variable diversity of episymbiotic CPR bacteria and DPANN archaea in groundwater ecosystems.</title>
        <authorList>
            <person name="He C.Y."/>
            <person name="Keren R."/>
            <person name="Whittaker M."/>
            <person name="Farag I.F."/>
            <person name="Doudna J."/>
            <person name="Cate J.H.D."/>
            <person name="Banfield J.F."/>
        </authorList>
    </citation>
    <scope>NUCLEOTIDE SEQUENCE</scope>
    <source>
        <strain evidence="5">NC_groundwater_1482_Ag_S-0.65um_47_24</strain>
    </source>
</reference>
<sequence>MSRYEEVSHLPVGEMLRDSAEAVPEKEALIFGPGRMTYRELNQRADAFAMALRSLGLQKGDRVALYLKNSPELVIAFYGCQRIGAIVAWVNPYYRESEVTFILQNSGARAIVLFAETWSFDYLGMIRKLQPVLQNLEFIMAVGGKEHKGILDFQELMDRGGNLRLETPGIDIHKDLSMLLYTSGTTGIPKGAMINHYQAVRGGYAYSTGVGAGSEDVFIGFLPCTHAYGCGAILIQPFLLKSRVVLMETYQVEEAFRQMENEGVTLQLASPTHYLMELNHPSLKNWDLSKLRAGLIAGMIAPQGLITRVQKEMDLYISSFWGASEVGPGLGIICPPESPLSLRESSVGRPIPGTEAKVVGPLGNVLPDGEVGEMLVRGWHVLRGYWNNFQESRKQIESDGWLHTGDLVSKQKDGFIAIHGRIKDMINRGGYKIYPIELEREILKHPKVNQVSVVPTKNPVLGESICACVIPRDNNPLTLVELRAFLHDTVARQKLPDELAIMSDFPHMPGGVKIRKFGPGGLVELAENMSNREKAKK</sequence>
<dbReference type="InterPro" id="IPR042099">
    <property type="entry name" value="ANL_N_sf"/>
</dbReference>
<organism evidence="5 6">
    <name type="scientific">Tectimicrobiota bacterium</name>
    <dbReference type="NCBI Taxonomy" id="2528274"/>
    <lineage>
        <taxon>Bacteria</taxon>
        <taxon>Pseudomonadati</taxon>
        <taxon>Nitrospinota/Tectimicrobiota group</taxon>
        <taxon>Candidatus Tectimicrobiota</taxon>
    </lineage>
</organism>
<dbReference type="PANTHER" id="PTHR43201:SF5">
    <property type="entry name" value="MEDIUM-CHAIN ACYL-COA LIGASE ACSF2, MITOCHONDRIAL"/>
    <property type="match status" value="1"/>
</dbReference>
<dbReference type="PROSITE" id="PS00455">
    <property type="entry name" value="AMP_BINDING"/>
    <property type="match status" value="1"/>
</dbReference>
<dbReference type="Proteomes" id="UP000772181">
    <property type="component" value="Unassembled WGS sequence"/>
</dbReference>
<keyword evidence="2 5" id="KW-0436">Ligase</keyword>
<dbReference type="EMBL" id="JACQWF010000308">
    <property type="protein sequence ID" value="MBI4596089.1"/>
    <property type="molecule type" value="Genomic_DNA"/>
</dbReference>
<dbReference type="GO" id="GO:0031956">
    <property type="term" value="F:medium-chain fatty acid-CoA ligase activity"/>
    <property type="evidence" value="ECO:0007669"/>
    <property type="project" value="TreeGrafter"/>
</dbReference>
<dbReference type="GO" id="GO:0006631">
    <property type="term" value="P:fatty acid metabolic process"/>
    <property type="evidence" value="ECO:0007669"/>
    <property type="project" value="TreeGrafter"/>
</dbReference>
<dbReference type="InterPro" id="IPR045851">
    <property type="entry name" value="AMP-bd_C_sf"/>
</dbReference>
<name>A0A933GNP3_UNCTE</name>
<evidence type="ECO:0000259" key="4">
    <source>
        <dbReference type="Pfam" id="PF13193"/>
    </source>
</evidence>
<evidence type="ECO:0000313" key="5">
    <source>
        <dbReference type="EMBL" id="MBI4596089.1"/>
    </source>
</evidence>
<dbReference type="PANTHER" id="PTHR43201">
    <property type="entry name" value="ACYL-COA SYNTHETASE"/>
    <property type="match status" value="1"/>
</dbReference>
<evidence type="ECO:0000256" key="1">
    <source>
        <dbReference type="ARBA" id="ARBA00006432"/>
    </source>
</evidence>
<feature type="domain" description="AMP-binding enzyme C-terminal" evidence="4">
    <location>
        <begin position="437"/>
        <end position="507"/>
    </location>
</feature>
<dbReference type="Gene3D" id="3.40.50.12780">
    <property type="entry name" value="N-terminal domain of ligase-like"/>
    <property type="match status" value="1"/>
</dbReference>
<dbReference type="InterPro" id="IPR025110">
    <property type="entry name" value="AMP-bd_C"/>
</dbReference>
<protein>
    <submittedName>
        <fullName evidence="5">Acyl--CoA ligase</fullName>
    </submittedName>
</protein>
<dbReference type="Pfam" id="PF00501">
    <property type="entry name" value="AMP-binding"/>
    <property type="match status" value="1"/>
</dbReference>
<evidence type="ECO:0000256" key="2">
    <source>
        <dbReference type="ARBA" id="ARBA00022598"/>
    </source>
</evidence>
<dbReference type="Gene3D" id="3.30.300.30">
    <property type="match status" value="1"/>
</dbReference>
<comment type="caution">
    <text evidence="5">The sequence shown here is derived from an EMBL/GenBank/DDBJ whole genome shotgun (WGS) entry which is preliminary data.</text>
</comment>